<keyword evidence="2" id="KW-1185">Reference proteome</keyword>
<comment type="caution">
    <text evidence="1">The sequence shown here is derived from an EMBL/GenBank/DDBJ whole genome shotgun (WGS) entry which is preliminary data.</text>
</comment>
<sequence length="225" mass="25167">MHLRSPSLTTSRSSSSHYSYFPDILYVNDPDTTVIAYSYYGIPAAVQSQERVPRNYKFKRLWSRFARNTEPATAFKTRLEIMHSRRIPSQRHLGGRPDTTLNRLRRLICVLDAAATPAPGIGDNARRSSAHGAFDGSLRRRTSDELHRCAHGLCAAGDGSQSMGTRTSARTEKKAHGVYTQSSLGVKALHAIKWMMRWPPSIASAADTRRACRHDLADSFHWLGD</sequence>
<proteinExistence type="predicted"/>
<evidence type="ECO:0000313" key="2">
    <source>
        <dbReference type="Proteomes" id="UP001222325"/>
    </source>
</evidence>
<organism evidence="1 2">
    <name type="scientific">Mycena belliarum</name>
    <dbReference type="NCBI Taxonomy" id="1033014"/>
    <lineage>
        <taxon>Eukaryota</taxon>
        <taxon>Fungi</taxon>
        <taxon>Dikarya</taxon>
        <taxon>Basidiomycota</taxon>
        <taxon>Agaricomycotina</taxon>
        <taxon>Agaricomycetes</taxon>
        <taxon>Agaricomycetidae</taxon>
        <taxon>Agaricales</taxon>
        <taxon>Marasmiineae</taxon>
        <taxon>Mycenaceae</taxon>
        <taxon>Mycena</taxon>
    </lineage>
</organism>
<name>A0AAD6XF22_9AGAR</name>
<protein>
    <submittedName>
        <fullName evidence="1">Uncharacterized protein</fullName>
    </submittedName>
</protein>
<gene>
    <name evidence="1" type="ORF">B0H15DRAFT_961751</name>
</gene>
<dbReference type="AlphaFoldDB" id="A0AAD6XF22"/>
<evidence type="ECO:0000313" key="1">
    <source>
        <dbReference type="EMBL" id="KAJ7075259.1"/>
    </source>
</evidence>
<dbReference type="EMBL" id="JARJCN010000100">
    <property type="protein sequence ID" value="KAJ7075259.1"/>
    <property type="molecule type" value="Genomic_DNA"/>
</dbReference>
<reference evidence="1" key="1">
    <citation type="submission" date="2023-03" db="EMBL/GenBank/DDBJ databases">
        <title>Massive genome expansion in bonnet fungi (Mycena s.s.) driven by repeated elements and novel gene families across ecological guilds.</title>
        <authorList>
            <consortium name="Lawrence Berkeley National Laboratory"/>
            <person name="Harder C.B."/>
            <person name="Miyauchi S."/>
            <person name="Viragh M."/>
            <person name="Kuo A."/>
            <person name="Thoen E."/>
            <person name="Andreopoulos B."/>
            <person name="Lu D."/>
            <person name="Skrede I."/>
            <person name="Drula E."/>
            <person name="Henrissat B."/>
            <person name="Morin E."/>
            <person name="Kohler A."/>
            <person name="Barry K."/>
            <person name="LaButti K."/>
            <person name="Morin E."/>
            <person name="Salamov A."/>
            <person name="Lipzen A."/>
            <person name="Mereny Z."/>
            <person name="Hegedus B."/>
            <person name="Baldrian P."/>
            <person name="Stursova M."/>
            <person name="Weitz H."/>
            <person name="Taylor A."/>
            <person name="Grigoriev I.V."/>
            <person name="Nagy L.G."/>
            <person name="Martin F."/>
            <person name="Kauserud H."/>
        </authorList>
    </citation>
    <scope>NUCLEOTIDE SEQUENCE</scope>
    <source>
        <strain evidence="1">CBHHK173m</strain>
    </source>
</reference>
<accession>A0AAD6XF22</accession>
<dbReference type="Proteomes" id="UP001222325">
    <property type="component" value="Unassembled WGS sequence"/>
</dbReference>